<dbReference type="Gene3D" id="2.170.150.80">
    <property type="entry name" value="NAC domain"/>
    <property type="match status" value="1"/>
</dbReference>
<dbReference type="AlphaFoldDB" id="A0A0D9V3Z7"/>
<name>A0A0D9V3Z7_9ORYZ</name>
<evidence type="ECO:0000256" key="2">
    <source>
        <dbReference type="ARBA" id="ARBA00023015"/>
    </source>
</evidence>
<evidence type="ECO:0000313" key="8">
    <source>
        <dbReference type="EnsemblPlants" id="LPERR01G22300.1"/>
    </source>
</evidence>
<keyword evidence="2" id="KW-0805">Transcription regulation</keyword>
<evidence type="ECO:0000256" key="3">
    <source>
        <dbReference type="ARBA" id="ARBA00023125"/>
    </source>
</evidence>
<evidence type="ECO:0000259" key="7">
    <source>
        <dbReference type="PROSITE" id="PS51005"/>
    </source>
</evidence>
<keyword evidence="3" id="KW-0238">DNA-binding</keyword>
<dbReference type="Pfam" id="PF02365">
    <property type="entry name" value="NAM"/>
    <property type="match status" value="1"/>
</dbReference>
<dbReference type="Proteomes" id="UP000032180">
    <property type="component" value="Chromosome 1"/>
</dbReference>
<keyword evidence="5" id="KW-0804">Transcription</keyword>
<dbReference type="GO" id="GO:0003700">
    <property type="term" value="F:DNA-binding transcription factor activity"/>
    <property type="evidence" value="ECO:0007669"/>
    <property type="project" value="InterPro"/>
</dbReference>
<dbReference type="HOGENOM" id="CLU_025101_1_0_1"/>
<dbReference type="EnsemblPlants" id="LPERR01G22300.1">
    <property type="protein sequence ID" value="LPERR01G22300.1"/>
    <property type="gene ID" value="LPERR01G22300"/>
</dbReference>
<accession>A0A0D9V3Z7</accession>
<dbReference type="FunFam" id="2.170.150.80:FF:000001">
    <property type="entry name" value="NAC domain-containing protein 73"/>
    <property type="match status" value="1"/>
</dbReference>
<keyword evidence="6" id="KW-0539">Nucleus</keyword>
<keyword evidence="9" id="KW-1185">Reference proteome</keyword>
<feature type="domain" description="NAC" evidence="7">
    <location>
        <begin position="70"/>
        <end position="241"/>
    </location>
</feature>
<reference evidence="9" key="2">
    <citation type="submission" date="2013-12" db="EMBL/GenBank/DDBJ databases">
        <authorList>
            <person name="Yu Y."/>
            <person name="Lee S."/>
            <person name="de Baynast K."/>
            <person name="Wissotski M."/>
            <person name="Liu L."/>
            <person name="Talag J."/>
            <person name="Goicoechea J."/>
            <person name="Angelova A."/>
            <person name="Jetty R."/>
            <person name="Kudrna D."/>
            <person name="Golser W."/>
            <person name="Rivera L."/>
            <person name="Zhang J."/>
            <person name="Wing R."/>
        </authorList>
    </citation>
    <scope>NUCLEOTIDE SEQUENCE</scope>
</reference>
<dbReference type="InterPro" id="IPR036093">
    <property type="entry name" value="NAC_dom_sf"/>
</dbReference>
<protein>
    <recommendedName>
        <fullName evidence="7">NAC domain-containing protein</fullName>
    </recommendedName>
</protein>
<dbReference type="InterPro" id="IPR044799">
    <property type="entry name" value="SOG1-like"/>
</dbReference>
<evidence type="ECO:0000256" key="1">
    <source>
        <dbReference type="ARBA" id="ARBA00004123"/>
    </source>
</evidence>
<reference evidence="8 9" key="1">
    <citation type="submission" date="2012-08" db="EMBL/GenBank/DDBJ databases">
        <title>Oryza genome evolution.</title>
        <authorList>
            <person name="Wing R.A."/>
        </authorList>
    </citation>
    <scope>NUCLEOTIDE SEQUENCE</scope>
</reference>
<dbReference type="PANTHER" id="PTHR31079:SF20">
    <property type="entry name" value="NAC DOMAIN-CONTAINING PROTEIN 10"/>
    <property type="match status" value="1"/>
</dbReference>
<dbReference type="eggNOG" id="ENOG502QR2Y">
    <property type="taxonomic scope" value="Eukaryota"/>
</dbReference>
<keyword evidence="4" id="KW-0010">Activator</keyword>
<reference evidence="8" key="3">
    <citation type="submission" date="2015-04" db="UniProtKB">
        <authorList>
            <consortium name="EnsemblPlants"/>
        </authorList>
    </citation>
    <scope>IDENTIFICATION</scope>
</reference>
<dbReference type="GO" id="GO:0000976">
    <property type="term" value="F:transcription cis-regulatory region binding"/>
    <property type="evidence" value="ECO:0007669"/>
    <property type="project" value="TreeGrafter"/>
</dbReference>
<dbReference type="InterPro" id="IPR003441">
    <property type="entry name" value="NAC-dom"/>
</dbReference>
<dbReference type="GO" id="GO:0045893">
    <property type="term" value="P:positive regulation of DNA-templated transcription"/>
    <property type="evidence" value="ECO:0007669"/>
    <property type="project" value="UniProtKB-ARBA"/>
</dbReference>
<evidence type="ECO:0000256" key="4">
    <source>
        <dbReference type="ARBA" id="ARBA00023159"/>
    </source>
</evidence>
<dbReference type="PANTHER" id="PTHR31079">
    <property type="entry name" value="NAC DOMAIN-CONTAINING PROTEIN 73"/>
    <property type="match status" value="1"/>
</dbReference>
<evidence type="ECO:0000256" key="5">
    <source>
        <dbReference type="ARBA" id="ARBA00023163"/>
    </source>
</evidence>
<evidence type="ECO:0000256" key="6">
    <source>
        <dbReference type="ARBA" id="ARBA00023242"/>
    </source>
</evidence>
<dbReference type="Gramene" id="LPERR01G22300.1">
    <property type="protein sequence ID" value="LPERR01G22300.1"/>
    <property type="gene ID" value="LPERR01G22300"/>
</dbReference>
<dbReference type="STRING" id="77586.A0A0D9V3Z7"/>
<organism evidence="8 9">
    <name type="scientific">Leersia perrieri</name>
    <dbReference type="NCBI Taxonomy" id="77586"/>
    <lineage>
        <taxon>Eukaryota</taxon>
        <taxon>Viridiplantae</taxon>
        <taxon>Streptophyta</taxon>
        <taxon>Embryophyta</taxon>
        <taxon>Tracheophyta</taxon>
        <taxon>Spermatophyta</taxon>
        <taxon>Magnoliopsida</taxon>
        <taxon>Liliopsida</taxon>
        <taxon>Poales</taxon>
        <taxon>Poaceae</taxon>
        <taxon>BOP clade</taxon>
        <taxon>Oryzoideae</taxon>
        <taxon>Oryzeae</taxon>
        <taxon>Oryzinae</taxon>
        <taxon>Leersia</taxon>
    </lineage>
</organism>
<proteinExistence type="predicted"/>
<sequence length="344" mass="37283">MTWCNSFNDVRAVENNLATAAAVAAAKKQQQQQANPHVNLIKTCPSCGHRAQYEQSELQAAATIQDLPGLPAGVKFDPTDQELLEHLEGKARPDARKLHPLIDEFIPTIEGENGICYTHPERLPGNVSLSIAMKISGVGKDGLIRHFFHRPSKAYTTGTRKRRKVHTDEQGGETRWHKTGKTRPVFTGGKLKGYKKILVLYTNYGKQRKPEKTNWVMHQYHLGSDEEEKDGELVVSKVFFQTQPRQCGGGGSTATAKVIDPSVDLVAGNIVKNNGSAAAAAVATDHHHNDNVGILKEAAGIVDFYNPAAALIGYSQAAPNNRAAASAHLMPNFEVHTGGAGFGP</sequence>
<evidence type="ECO:0000313" key="9">
    <source>
        <dbReference type="Proteomes" id="UP000032180"/>
    </source>
</evidence>
<dbReference type="GO" id="GO:0005634">
    <property type="term" value="C:nucleus"/>
    <property type="evidence" value="ECO:0007669"/>
    <property type="project" value="UniProtKB-SubCell"/>
</dbReference>
<dbReference type="SUPFAM" id="SSF101941">
    <property type="entry name" value="NAC domain"/>
    <property type="match status" value="1"/>
</dbReference>
<dbReference type="PROSITE" id="PS51005">
    <property type="entry name" value="NAC"/>
    <property type="match status" value="1"/>
</dbReference>
<comment type="subcellular location">
    <subcellularLocation>
        <location evidence="1">Nucleus</location>
    </subcellularLocation>
</comment>